<dbReference type="PROSITE" id="PS50011">
    <property type="entry name" value="PROTEIN_KINASE_DOM"/>
    <property type="match status" value="1"/>
</dbReference>
<evidence type="ECO:0000256" key="10">
    <source>
        <dbReference type="ARBA" id="ARBA00040421"/>
    </source>
</evidence>
<dbReference type="GO" id="GO:0005524">
    <property type="term" value="F:ATP binding"/>
    <property type="evidence" value="ECO:0007669"/>
    <property type="project" value="UniProtKB-UniRule"/>
</dbReference>
<dbReference type="EC" id="2.7.12.1" evidence="2"/>
<evidence type="ECO:0000256" key="15">
    <source>
        <dbReference type="ARBA" id="ARBA00051680"/>
    </source>
</evidence>
<organism evidence="18">
    <name type="scientific">Oppiella nova</name>
    <dbReference type="NCBI Taxonomy" id="334625"/>
    <lineage>
        <taxon>Eukaryota</taxon>
        <taxon>Metazoa</taxon>
        <taxon>Ecdysozoa</taxon>
        <taxon>Arthropoda</taxon>
        <taxon>Chelicerata</taxon>
        <taxon>Arachnida</taxon>
        <taxon>Acari</taxon>
        <taxon>Acariformes</taxon>
        <taxon>Sarcoptiformes</taxon>
        <taxon>Oribatida</taxon>
        <taxon>Brachypylina</taxon>
        <taxon>Oppioidea</taxon>
        <taxon>Oppiidae</taxon>
        <taxon>Oppiella</taxon>
    </lineage>
</organism>
<dbReference type="InterPro" id="IPR017441">
    <property type="entry name" value="Protein_kinase_ATP_BS"/>
</dbReference>
<dbReference type="InterPro" id="IPR051302">
    <property type="entry name" value="Dual_SerThr-Tyr_Kinase"/>
</dbReference>
<evidence type="ECO:0000256" key="4">
    <source>
        <dbReference type="ARBA" id="ARBA00022527"/>
    </source>
</evidence>
<keyword evidence="8 16" id="KW-0067">ATP-binding</keyword>
<evidence type="ECO:0000256" key="7">
    <source>
        <dbReference type="ARBA" id="ARBA00022777"/>
    </source>
</evidence>
<evidence type="ECO:0000256" key="13">
    <source>
        <dbReference type="ARBA" id="ARBA00049003"/>
    </source>
</evidence>
<protein>
    <recommendedName>
        <fullName evidence="10">Dual serine/threonine and tyrosine protein kinase</fullName>
        <ecNumber evidence="2">2.7.12.1</ecNumber>
    </recommendedName>
    <alternativeName>
        <fullName evidence="12">Dusty protein kinase</fullName>
    </alternativeName>
    <alternativeName>
        <fullName evidence="11">Receptor-interacting serine/threonine-protein kinase 5</fullName>
    </alternativeName>
</protein>
<comment type="subcellular location">
    <subcellularLocation>
        <location evidence="1">Cytoplasm</location>
    </subcellularLocation>
</comment>
<evidence type="ECO:0000313" key="19">
    <source>
        <dbReference type="Proteomes" id="UP000728032"/>
    </source>
</evidence>
<comment type="catalytic activity">
    <reaction evidence="13">
        <text>L-seryl-[protein] + ATP = O-phospho-L-seryl-[protein] + ADP + H(+)</text>
        <dbReference type="Rhea" id="RHEA:17989"/>
        <dbReference type="Rhea" id="RHEA-COMP:9863"/>
        <dbReference type="Rhea" id="RHEA-COMP:11604"/>
        <dbReference type="ChEBI" id="CHEBI:15378"/>
        <dbReference type="ChEBI" id="CHEBI:29999"/>
        <dbReference type="ChEBI" id="CHEBI:30616"/>
        <dbReference type="ChEBI" id="CHEBI:83421"/>
        <dbReference type="ChEBI" id="CHEBI:456216"/>
        <dbReference type="EC" id="2.7.12.1"/>
    </reaction>
</comment>
<gene>
    <name evidence="18" type="ORF">ONB1V03_LOCUS1415</name>
</gene>
<evidence type="ECO:0000256" key="3">
    <source>
        <dbReference type="ARBA" id="ARBA00022490"/>
    </source>
</evidence>
<evidence type="ECO:0000256" key="2">
    <source>
        <dbReference type="ARBA" id="ARBA00013203"/>
    </source>
</evidence>
<evidence type="ECO:0000256" key="16">
    <source>
        <dbReference type="PROSITE-ProRule" id="PRU10141"/>
    </source>
</evidence>
<dbReference type="PANTHER" id="PTHR46392:SF1">
    <property type="entry name" value="DUAL SERINE_THREONINE AND TYROSINE PROTEIN KINASE"/>
    <property type="match status" value="1"/>
</dbReference>
<evidence type="ECO:0000256" key="9">
    <source>
        <dbReference type="ARBA" id="ARBA00023137"/>
    </source>
</evidence>
<dbReference type="Gene3D" id="1.10.510.10">
    <property type="entry name" value="Transferase(Phosphotransferase) domain 1"/>
    <property type="match status" value="1"/>
</dbReference>
<dbReference type="GO" id="GO:0070374">
    <property type="term" value="P:positive regulation of ERK1 and ERK2 cascade"/>
    <property type="evidence" value="ECO:0007669"/>
    <property type="project" value="TreeGrafter"/>
</dbReference>
<name>A0A7R9LBT5_9ACAR</name>
<dbReference type="PANTHER" id="PTHR46392">
    <property type="entry name" value="DUAL SERINE/THREONINE AND TYROSINE PROTEIN KINASE"/>
    <property type="match status" value="1"/>
</dbReference>
<evidence type="ECO:0000313" key="18">
    <source>
        <dbReference type="EMBL" id="CAD7638480.1"/>
    </source>
</evidence>
<comment type="catalytic activity">
    <reaction evidence="15">
        <text>L-tyrosyl-[protein] + ATP = O-phospho-L-tyrosyl-[protein] + ADP + H(+)</text>
        <dbReference type="Rhea" id="RHEA:10596"/>
        <dbReference type="Rhea" id="RHEA-COMP:10136"/>
        <dbReference type="Rhea" id="RHEA-COMP:20101"/>
        <dbReference type="ChEBI" id="CHEBI:15378"/>
        <dbReference type="ChEBI" id="CHEBI:30616"/>
        <dbReference type="ChEBI" id="CHEBI:46858"/>
        <dbReference type="ChEBI" id="CHEBI:61978"/>
        <dbReference type="ChEBI" id="CHEBI:456216"/>
        <dbReference type="EC" id="2.7.12.1"/>
    </reaction>
</comment>
<dbReference type="GO" id="GO:0004674">
    <property type="term" value="F:protein serine/threonine kinase activity"/>
    <property type="evidence" value="ECO:0007669"/>
    <property type="project" value="UniProtKB-KW"/>
</dbReference>
<evidence type="ECO:0000256" key="5">
    <source>
        <dbReference type="ARBA" id="ARBA00022679"/>
    </source>
</evidence>
<dbReference type="AlphaFoldDB" id="A0A7R9LBT5"/>
<keyword evidence="9" id="KW-0829">Tyrosine-protein kinase</keyword>
<dbReference type="GO" id="GO:0043066">
    <property type="term" value="P:negative regulation of apoptotic process"/>
    <property type="evidence" value="ECO:0007669"/>
    <property type="project" value="TreeGrafter"/>
</dbReference>
<evidence type="ECO:0000256" key="11">
    <source>
        <dbReference type="ARBA" id="ARBA00041268"/>
    </source>
</evidence>
<dbReference type="GO" id="GO:0004713">
    <property type="term" value="F:protein tyrosine kinase activity"/>
    <property type="evidence" value="ECO:0007669"/>
    <property type="project" value="UniProtKB-KW"/>
</dbReference>
<reference evidence="18" key="1">
    <citation type="submission" date="2020-11" db="EMBL/GenBank/DDBJ databases">
        <authorList>
            <person name="Tran Van P."/>
        </authorList>
    </citation>
    <scope>NUCLEOTIDE SEQUENCE</scope>
</reference>
<accession>A0A7R9LBT5</accession>
<sequence length="965" mass="110406">MNNNFQFEFNKYINQKRLLKKIFDETLITCNEIAINDYFTKDQFSEICLKDEDEKFIREIIETPIGIVVLGSKSWAKAQVVNELLGCALLPVDTNERANPWRTVRCLYGTQTVVSLAVAHCYELVEHLAAYDQVWHTIPQSDLQLKQGDANAIRDPGYHLATLEVKLPHPLLKDDVQIVVSPGLNDFDVIYSCCFENINPIVIYVVSGEDECLSPLDVQHLCDFRVKEPKIPIFFVRTKEVVSQPLTPSPSYGEFSPSELTESQQHWYYNRQHSSAAVVSCSVGGHSPPIDSALVMPSSSLPNTQFESFHRNSSSMALYQQLCNLGFLNQSRHHMRGQLTHESVAKKSRRDYFFDVTSELVENFSNFSSILLFFRNILRSNLVSATTLLNESHNHCLRMFILTAHDMTWDLQITPKRIEYVKQREAELFSSLMAIANKKQEEIKQLISETIDFMRSDIQSQAANHEFTSPIINYNNISARELHNCTDEVQDLVLTLLNSAIASKLVGSVDIMRESFIGTLERCLSCLENSIQEAGEPRETSVALKEILNAAYQIEVNIKTSHNFFRVLWEKMKQLVKTISWKPYPTVDDEWKKSVANDVLDSLSESRLAKSICLQFRDRLKQSHDYFTIALKQLEGAHMGRMRRTDDRREQVRKNHAPGFAKFALESTSLIDVIIHGMPQLGREIGRGQYGVVYSCNRWAGYSPCAIKSVVPPDDKHWNDLAMEFYYTRSIPEHPRVVQIRGAVIDYTYGGGITPAVLLIMDRMVCDLYAAIKNGLEWMARLQVAIDVLSGIRFLHGQGLVHRDIKLKNVLLNNKNRAKITDLGFCKPEAMMSGSIVGTPIHMAPELFSGRYDGMVDVYAFGILFWYICAGHVRLPYVFEQCQSKDQLWTVVKKGARPERLPQFDDECWLLMEQCWNGDPTLRPLLGNCEEKLKQIEEHYRLSQPPTGYNKNYMRTKVNKIKTKN</sequence>
<dbReference type="PROSITE" id="PS00108">
    <property type="entry name" value="PROTEIN_KINASE_ST"/>
    <property type="match status" value="1"/>
</dbReference>
<dbReference type="OrthoDB" id="122279at2759"/>
<evidence type="ECO:0000259" key="17">
    <source>
        <dbReference type="PROSITE" id="PS50011"/>
    </source>
</evidence>
<comment type="catalytic activity">
    <reaction evidence="14">
        <text>L-threonyl-[protein] + ATP = O-phospho-L-threonyl-[protein] + ADP + H(+)</text>
        <dbReference type="Rhea" id="RHEA:46608"/>
        <dbReference type="Rhea" id="RHEA-COMP:11060"/>
        <dbReference type="Rhea" id="RHEA-COMP:11605"/>
        <dbReference type="ChEBI" id="CHEBI:15378"/>
        <dbReference type="ChEBI" id="CHEBI:30013"/>
        <dbReference type="ChEBI" id="CHEBI:30616"/>
        <dbReference type="ChEBI" id="CHEBI:61977"/>
        <dbReference type="ChEBI" id="CHEBI:456216"/>
        <dbReference type="EC" id="2.7.12.1"/>
    </reaction>
</comment>
<evidence type="ECO:0000256" key="14">
    <source>
        <dbReference type="ARBA" id="ARBA00049308"/>
    </source>
</evidence>
<dbReference type="Proteomes" id="UP000728032">
    <property type="component" value="Unassembled WGS sequence"/>
</dbReference>
<dbReference type="InterPro" id="IPR011009">
    <property type="entry name" value="Kinase-like_dom_sf"/>
</dbReference>
<feature type="domain" description="Protein kinase" evidence="17">
    <location>
        <begin position="679"/>
        <end position="942"/>
    </location>
</feature>
<keyword evidence="6 16" id="KW-0547">Nucleotide-binding</keyword>
<evidence type="ECO:0000256" key="6">
    <source>
        <dbReference type="ARBA" id="ARBA00022741"/>
    </source>
</evidence>
<dbReference type="SUPFAM" id="SSF56112">
    <property type="entry name" value="Protein kinase-like (PK-like)"/>
    <property type="match status" value="1"/>
</dbReference>
<dbReference type="GO" id="GO:0004712">
    <property type="term" value="F:protein serine/threonine/tyrosine kinase activity"/>
    <property type="evidence" value="ECO:0007669"/>
    <property type="project" value="UniProtKB-EC"/>
</dbReference>
<evidence type="ECO:0000256" key="1">
    <source>
        <dbReference type="ARBA" id="ARBA00004496"/>
    </source>
</evidence>
<keyword evidence="3" id="KW-0963">Cytoplasm</keyword>
<dbReference type="InterPro" id="IPR000719">
    <property type="entry name" value="Prot_kinase_dom"/>
</dbReference>
<feature type="binding site" evidence="16">
    <location>
        <position position="708"/>
    </location>
    <ligand>
        <name>ATP</name>
        <dbReference type="ChEBI" id="CHEBI:30616"/>
    </ligand>
</feature>
<dbReference type="InterPro" id="IPR008271">
    <property type="entry name" value="Ser/Thr_kinase_AS"/>
</dbReference>
<dbReference type="GO" id="GO:0045743">
    <property type="term" value="P:positive regulation of fibroblast growth factor receptor signaling pathway"/>
    <property type="evidence" value="ECO:0007669"/>
    <property type="project" value="TreeGrafter"/>
</dbReference>
<keyword evidence="4" id="KW-0723">Serine/threonine-protein kinase</keyword>
<proteinExistence type="predicted"/>
<evidence type="ECO:0000256" key="12">
    <source>
        <dbReference type="ARBA" id="ARBA00042638"/>
    </source>
</evidence>
<keyword evidence="5" id="KW-0808">Transferase</keyword>
<dbReference type="EMBL" id="CAJPVJ010000245">
    <property type="protein sequence ID" value="CAG2161814.1"/>
    <property type="molecule type" value="Genomic_DNA"/>
</dbReference>
<dbReference type="Pfam" id="PF00069">
    <property type="entry name" value="Pkinase"/>
    <property type="match status" value="1"/>
</dbReference>
<evidence type="ECO:0000256" key="8">
    <source>
        <dbReference type="ARBA" id="ARBA00022840"/>
    </source>
</evidence>
<dbReference type="GO" id="GO:0044344">
    <property type="term" value="P:cellular response to fibroblast growth factor stimulus"/>
    <property type="evidence" value="ECO:0007669"/>
    <property type="project" value="TreeGrafter"/>
</dbReference>
<dbReference type="GO" id="GO:0005737">
    <property type="term" value="C:cytoplasm"/>
    <property type="evidence" value="ECO:0007669"/>
    <property type="project" value="UniProtKB-SubCell"/>
</dbReference>
<dbReference type="PROSITE" id="PS00107">
    <property type="entry name" value="PROTEIN_KINASE_ATP"/>
    <property type="match status" value="1"/>
</dbReference>
<dbReference type="EMBL" id="OC915070">
    <property type="protein sequence ID" value="CAD7638480.1"/>
    <property type="molecule type" value="Genomic_DNA"/>
</dbReference>
<keyword evidence="19" id="KW-1185">Reference proteome</keyword>
<keyword evidence="7" id="KW-0418">Kinase</keyword>
<dbReference type="SMART" id="SM00220">
    <property type="entry name" value="S_TKc"/>
    <property type="match status" value="1"/>
</dbReference>